<protein>
    <submittedName>
        <fullName evidence="1">Uncharacterized protein</fullName>
    </submittedName>
</protein>
<evidence type="ECO:0000313" key="2">
    <source>
        <dbReference type="Proteomes" id="UP000005824"/>
    </source>
</evidence>
<reference evidence="1 2" key="1">
    <citation type="journal article" date="2011" name="J. Bacteriol.">
        <title>Genome sequence of Chthoniobacter flavus Ellin428, an aerobic heterotrophic soil bacterium.</title>
        <authorList>
            <person name="Kant R."/>
            <person name="van Passel M.W."/>
            <person name="Palva A."/>
            <person name="Lucas S."/>
            <person name="Lapidus A."/>
            <person name="Glavina Del Rio T."/>
            <person name="Dalin E."/>
            <person name="Tice H."/>
            <person name="Bruce D."/>
            <person name="Goodwin L."/>
            <person name="Pitluck S."/>
            <person name="Larimer F.W."/>
            <person name="Land M.L."/>
            <person name="Hauser L."/>
            <person name="Sangwan P."/>
            <person name="de Vos W.M."/>
            <person name="Janssen P.H."/>
            <person name="Smidt H."/>
        </authorList>
    </citation>
    <scope>NUCLEOTIDE SEQUENCE [LARGE SCALE GENOMIC DNA]</scope>
    <source>
        <strain evidence="1 2">Ellin428</strain>
    </source>
</reference>
<dbReference type="RefSeq" id="WP_006979325.1">
    <property type="nucleotide sequence ID" value="NZ_ABVL01000004.1"/>
</dbReference>
<name>B4CZB2_9BACT</name>
<dbReference type="EMBL" id="ABVL01000004">
    <property type="protein sequence ID" value="EDY20803.1"/>
    <property type="molecule type" value="Genomic_DNA"/>
</dbReference>
<organism evidence="1 2">
    <name type="scientific">Chthoniobacter flavus Ellin428</name>
    <dbReference type="NCBI Taxonomy" id="497964"/>
    <lineage>
        <taxon>Bacteria</taxon>
        <taxon>Pseudomonadati</taxon>
        <taxon>Verrucomicrobiota</taxon>
        <taxon>Spartobacteria</taxon>
        <taxon>Chthoniobacterales</taxon>
        <taxon>Chthoniobacteraceae</taxon>
        <taxon>Chthoniobacter</taxon>
    </lineage>
</organism>
<proteinExistence type="predicted"/>
<accession>B4CZB2</accession>
<evidence type="ECO:0000313" key="1">
    <source>
        <dbReference type="EMBL" id="EDY20803.1"/>
    </source>
</evidence>
<gene>
    <name evidence="1" type="ORF">CfE428DRAFT_2000</name>
</gene>
<dbReference type="STRING" id="497964.CfE428DRAFT_2000"/>
<dbReference type="Proteomes" id="UP000005824">
    <property type="component" value="Unassembled WGS sequence"/>
</dbReference>
<sequence length="153" mass="17464">MLTTGALTCVAIVQVYWSAMASWHDWEFPYSGSREAAQYLREHGIDKQRIHAFKFATCAVLIGLDHNPFTNIAPYMPGSFWVWTKEIFAGQNPKALVQGNPDWILAGAQLRPPVDVVPPPLPGYALDHVFSGRIIWKDGFYRTDSYYLYKRVR</sequence>
<dbReference type="InParanoid" id="B4CZB2"/>
<comment type="caution">
    <text evidence="1">The sequence shown here is derived from an EMBL/GenBank/DDBJ whole genome shotgun (WGS) entry which is preliminary data.</text>
</comment>
<dbReference type="AlphaFoldDB" id="B4CZB2"/>
<keyword evidence="2" id="KW-1185">Reference proteome</keyword>